<comment type="caution">
    <text evidence="1">The sequence shown here is derived from an EMBL/GenBank/DDBJ whole genome shotgun (WGS) entry which is preliminary data.</text>
</comment>
<accession>A0ABW4YDV9</accession>
<reference evidence="2" key="1">
    <citation type="journal article" date="2019" name="Int. J. Syst. Evol. Microbiol.">
        <title>The Global Catalogue of Microorganisms (GCM) 10K type strain sequencing project: providing services to taxonomists for standard genome sequencing and annotation.</title>
        <authorList>
            <consortium name="The Broad Institute Genomics Platform"/>
            <consortium name="The Broad Institute Genome Sequencing Center for Infectious Disease"/>
            <person name="Wu L."/>
            <person name="Ma J."/>
        </authorList>
    </citation>
    <scope>NUCLEOTIDE SEQUENCE [LARGE SCALE GENOMIC DNA]</scope>
    <source>
        <strain evidence="2">KACC 12597</strain>
    </source>
</reference>
<evidence type="ECO:0000313" key="2">
    <source>
        <dbReference type="Proteomes" id="UP001597337"/>
    </source>
</evidence>
<evidence type="ECO:0000313" key="1">
    <source>
        <dbReference type="EMBL" id="MFD2113759.1"/>
    </source>
</evidence>
<gene>
    <name evidence="1" type="ORF">ACFSJC_18070</name>
</gene>
<dbReference type="EMBL" id="JBHUHX010000055">
    <property type="protein sequence ID" value="MFD2113759.1"/>
    <property type="molecule type" value="Genomic_DNA"/>
</dbReference>
<evidence type="ECO:0008006" key="3">
    <source>
        <dbReference type="Google" id="ProtNLM"/>
    </source>
</evidence>
<sequence length="126" mass="14197">MQMAVTVDIQLFIENLSTATMGSLSKKLPAEFSIETRGNDSSLVISYRTDDDLENSLDEELNVFLGKLFSVEGLLCEVELLLRVGVFYDIKETIVCPIMLKRNTISMINRFNADIYITGYLCSDPE</sequence>
<keyword evidence="2" id="KW-1185">Reference proteome</keyword>
<protein>
    <recommendedName>
        <fullName evidence="3">DUF4279 domain-containing protein</fullName>
    </recommendedName>
</protein>
<proteinExistence type="predicted"/>
<dbReference type="RefSeq" id="WP_386028595.1">
    <property type="nucleotide sequence ID" value="NZ_JBHUHX010000055.1"/>
</dbReference>
<dbReference type="Proteomes" id="UP001597337">
    <property type="component" value="Unassembled WGS sequence"/>
</dbReference>
<organism evidence="1 2">
    <name type="scientific">Thiorhodococcus fuscus</name>
    <dbReference type="NCBI Taxonomy" id="527200"/>
    <lineage>
        <taxon>Bacteria</taxon>
        <taxon>Pseudomonadati</taxon>
        <taxon>Pseudomonadota</taxon>
        <taxon>Gammaproteobacteria</taxon>
        <taxon>Chromatiales</taxon>
        <taxon>Chromatiaceae</taxon>
        <taxon>Thiorhodococcus</taxon>
    </lineage>
</organism>
<name>A0ABW4YDV9_9GAMM</name>